<dbReference type="InterPro" id="IPR038673">
    <property type="entry name" value="OprB_sf"/>
</dbReference>
<sequence length="537" mass="58178">MIRLVKRILIAFVVNLTYALFCHSIANAENVDLSEIEQVTSVSQFKDIEPTDWAFQALQSLVERYACIAGYPNETFRGNRALSRYEFAAGLNACLDRINELIATSTSNTITKEDLIKLQKLREEFAAELTTLQGKVDTLEAKTTELEVNQFSTTTKLFGQAIIGIQGRSENSADLSPKDSIKETRDNGTKINVISNLQLTLLTQFKNRSFFLTGIQVGNGNTASFNAPRLTNDTRLVYEGNTNNNLVLTDLNYRFLVGNKVAVIVGPAGVNPINTFRGANRIESAGKGPISAFAQRNPILAIGNGTGGLGFDWQMNKHISLQAVYTASKPADSSQNAGLFNGGNTAGLQLNFAPTNNIDLALNYINSYSTTGFLGTGVGDDLLAYTLTSNSPLTTDAFGATASFQIHQNLRIGAWGGFTNSCIPGQSGSVETNNWMAFLNFPDLLKTGNLGGIYVGQPPKIVRSDLPIGNNLPGILKDSIGSAGGQPGTTTHVEAFYRYQISDNIDITPGVIFIFEPRHSPNSDMITIGVFRTTFSF</sequence>
<dbReference type="PATRIC" id="fig|1710894.3.peg.906"/>
<evidence type="ECO:0000256" key="2">
    <source>
        <dbReference type="RuleBase" id="RU363072"/>
    </source>
</evidence>
<dbReference type="InterPro" id="IPR047684">
    <property type="entry name" value="Por_som-like"/>
</dbReference>
<dbReference type="PANTHER" id="PTHR43308">
    <property type="entry name" value="OUTER MEMBRANE PROTEIN ALPHA-RELATED"/>
    <property type="match status" value="1"/>
</dbReference>
<dbReference type="InterPro" id="IPR051465">
    <property type="entry name" value="Cell_Envelope_Struct_Comp"/>
</dbReference>
<accession>A0A1B7W0W2</accession>
<dbReference type="Pfam" id="PF00395">
    <property type="entry name" value="SLH"/>
    <property type="match status" value="1"/>
</dbReference>
<evidence type="ECO:0000259" key="4">
    <source>
        <dbReference type="PROSITE" id="PS51272"/>
    </source>
</evidence>
<dbReference type="STRING" id="1803587.GCA_001593825_02536"/>
<dbReference type="InterPro" id="IPR001119">
    <property type="entry name" value="SLH_dom"/>
</dbReference>
<evidence type="ECO:0000313" key="6">
    <source>
        <dbReference type="Proteomes" id="UP000092382"/>
    </source>
</evidence>
<name>A0A1B7W0W2_APHFL</name>
<keyword evidence="3" id="KW-0175">Coiled coil</keyword>
<feature type="coiled-coil region" evidence="3">
    <location>
        <begin position="122"/>
        <end position="149"/>
    </location>
</feature>
<dbReference type="GO" id="GO:0016020">
    <property type="term" value="C:membrane"/>
    <property type="evidence" value="ECO:0007669"/>
    <property type="project" value="InterPro"/>
</dbReference>
<proteinExistence type="inferred from homology"/>
<dbReference type="EMBL" id="LJOY01000006">
    <property type="protein sequence ID" value="OBQ26896.1"/>
    <property type="molecule type" value="Genomic_DNA"/>
</dbReference>
<dbReference type="NCBIfam" id="NF033921">
    <property type="entry name" value="por_somb"/>
    <property type="match status" value="1"/>
</dbReference>
<dbReference type="GO" id="GO:0008643">
    <property type="term" value="P:carbohydrate transport"/>
    <property type="evidence" value="ECO:0007669"/>
    <property type="project" value="InterPro"/>
</dbReference>
<comment type="caution">
    <text evidence="5">The sequence shown here is derived from an EMBL/GenBank/DDBJ whole genome shotgun (WGS) entry which is preliminary data.</text>
</comment>
<feature type="domain" description="SLH" evidence="4">
    <location>
        <begin position="41"/>
        <end position="105"/>
    </location>
</feature>
<dbReference type="InterPro" id="IPR007049">
    <property type="entry name" value="Carb-sel_porin_OprB"/>
</dbReference>
<evidence type="ECO:0000256" key="3">
    <source>
        <dbReference type="SAM" id="Coils"/>
    </source>
</evidence>
<evidence type="ECO:0000313" key="5">
    <source>
        <dbReference type="EMBL" id="OBQ26896.1"/>
    </source>
</evidence>
<dbReference type="Gene3D" id="2.40.160.180">
    <property type="entry name" value="Carbohydrate-selective porin OprB"/>
    <property type="match status" value="1"/>
</dbReference>
<gene>
    <name evidence="5" type="ORF">AN481_03275</name>
</gene>
<reference evidence="5 6" key="1">
    <citation type="submission" date="2015-09" db="EMBL/GenBank/DDBJ databases">
        <title>Whole genome shotgun sequence assembly of Aphanizomenon flos-aquae UKL13.</title>
        <authorList>
            <person name="Driscoll C."/>
        </authorList>
    </citation>
    <scope>NUCLEOTIDE SEQUENCE [LARGE SCALE GENOMIC DNA]</scope>
    <source>
        <strain evidence="5">MDT13</strain>
    </source>
</reference>
<dbReference type="Pfam" id="PF04966">
    <property type="entry name" value="OprB"/>
    <property type="match status" value="1"/>
</dbReference>
<comment type="similarity">
    <text evidence="1 2">Belongs to the OprB family.</text>
</comment>
<evidence type="ECO:0000256" key="1">
    <source>
        <dbReference type="ARBA" id="ARBA00008769"/>
    </source>
</evidence>
<dbReference type="GO" id="GO:0015288">
    <property type="term" value="F:porin activity"/>
    <property type="evidence" value="ECO:0007669"/>
    <property type="project" value="InterPro"/>
</dbReference>
<dbReference type="AlphaFoldDB" id="A0A1B7W0W2"/>
<dbReference type="PANTHER" id="PTHR43308:SF1">
    <property type="entry name" value="OUTER MEMBRANE PROTEIN ALPHA"/>
    <property type="match status" value="1"/>
</dbReference>
<protein>
    <submittedName>
        <fullName evidence="5">S-layer protein</fullName>
    </submittedName>
</protein>
<organism evidence="5 6">
    <name type="scientific">Aphanizomenon flos-aquae LD13</name>
    <dbReference type="NCBI Taxonomy" id="1710894"/>
    <lineage>
        <taxon>Bacteria</taxon>
        <taxon>Bacillati</taxon>
        <taxon>Cyanobacteriota</taxon>
        <taxon>Cyanophyceae</taxon>
        <taxon>Nostocales</taxon>
        <taxon>Aphanizomenonaceae</taxon>
        <taxon>Aphanizomenon</taxon>
    </lineage>
</organism>
<dbReference type="Proteomes" id="UP000092382">
    <property type="component" value="Unassembled WGS sequence"/>
</dbReference>
<dbReference type="PROSITE" id="PS51272">
    <property type="entry name" value="SLH"/>
    <property type="match status" value="1"/>
</dbReference>